<dbReference type="Gene3D" id="1.10.8.60">
    <property type="match status" value="1"/>
</dbReference>
<feature type="compositionally biased region" description="Basic and acidic residues" evidence="13">
    <location>
        <begin position="67"/>
        <end position="78"/>
    </location>
</feature>
<dbReference type="EC" id="3.6.4.6" evidence="3"/>
<dbReference type="InterPro" id="IPR003959">
    <property type="entry name" value="ATPase_AAA_core"/>
</dbReference>
<organism evidence="16">
    <name type="scientific">Arcella intermedia</name>
    <dbReference type="NCBI Taxonomy" id="1963864"/>
    <lineage>
        <taxon>Eukaryota</taxon>
        <taxon>Amoebozoa</taxon>
        <taxon>Tubulinea</taxon>
        <taxon>Elardia</taxon>
        <taxon>Arcellinida</taxon>
        <taxon>Sphaerothecina</taxon>
        <taxon>Arcellidae</taxon>
        <taxon>Arcella</taxon>
    </lineage>
</organism>
<dbReference type="FunFam" id="3.40.50.300:FF:000043">
    <property type="entry name" value="Vacuolar protein sorting-associated protein 4"/>
    <property type="match status" value="1"/>
</dbReference>
<dbReference type="InterPro" id="IPR036181">
    <property type="entry name" value="MIT_dom_sf"/>
</dbReference>
<dbReference type="Gene3D" id="3.40.50.300">
    <property type="entry name" value="P-loop containing nucleotide triphosphate hydrolases"/>
    <property type="match status" value="1"/>
</dbReference>
<dbReference type="Pfam" id="PF04212">
    <property type="entry name" value="MIT"/>
    <property type="match status" value="1"/>
</dbReference>
<evidence type="ECO:0000256" key="12">
    <source>
        <dbReference type="RuleBase" id="RU003651"/>
    </source>
</evidence>
<evidence type="ECO:0000259" key="15">
    <source>
        <dbReference type="SMART" id="SM00745"/>
    </source>
</evidence>
<feature type="domain" description="MIT" evidence="15">
    <location>
        <begin position="2"/>
        <end position="73"/>
    </location>
</feature>
<dbReference type="PANTHER" id="PTHR23074:SF83">
    <property type="entry name" value="VACUOLAR PROTEIN SORTING-ASSOCIATED PROTEIN 4A"/>
    <property type="match status" value="1"/>
</dbReference>
<evidence type="ECO:0000256" key="4">
    <source>
        <dbReference type="ARBA" id="ARBA00022448"/>
    </source>
</evidence>
<dbReference type="Gene3D" id="1.20.58.80">
    <property type="entry name" value="Phosphotransferase system, lactose/cellobiose-type IIA subunit"/>
    <property type="match status" value="1"/>
</dbReference>
<evidence type="ECO:0000256" key="1">
    <source>
        <dbReference type="ARBA" id="ARBA00004481"/>
    </source>
</evidence>
<keyword evidence="5 12" id="KW-0547">Nucleotide-binding</keyword>
<evidence type="ECO:0000256" key="5">
    <source>
        <dbReference type="ARBA" id="ARBA00022741"/>
    </source>
</evidence>
<comment type="subcellular location">
    <subcellularLocation>
        <location evidence="1">Endosome membrane</location>
        <topology evidence="1">Peripheral membrane protein</topology>
    </subcellularLocation>
</comment>
<evidence type="ECO:0000313" key="16">
    <source>
        <dbReference type="EMBL" id="NDV31953.1"/>
    </source>
</evidence>
<dbReference type="GO" id="GO:0005524">
    <property type="term" value="F:ATP binding"/>
    <property type="evidence" value="ECO:0007669"/>
    <property type="project" value="UniProtKB-KW"/>
</dbReference>
<dbReference type="EMBL" id="GIBP01002984">
    <property type="protein sequence ID" value="NDV31953.1"/>
    <property type="molecule type" value="Transcribed_RNA"/>
</dbReference>
<dbReference type="GO" id="GO:0010008">
    <property type="term" value="C:endosome membrane"/>
    <property type="evidence" value="ECO:0007669"/>
    <property type="project" value="UniProtKB-SubCell"/>
</dbReference>
<reference evidence="16" key="1">
    <citation type="journal article" date="2020" name="J. Eukaryot. Microbiol.">
        <title>De novo Sequencing, Assembly and Annotation of the Transcriptome for the Free-Living Testate Amoeba Arcella intermedia.</title>
        <authorList>
            <person name="Ribeiro G.M."/>
            <person name="Porfirio-Sousa A.L."/>
            <person name="Maurer-Alcala X.X."/>
            <person name="Katz L.A."/>
            <person name="Lahr D.J.G."/>
        </authorList>
    </citation>
    <scope>NUCLEOTIDE SEQUENCE</scope>
</reference>
<keyword evidence="10" id="KW-0472">Membrane</keyword>
<dbReference type="GO" id="GO:0015031">
    <property type="term" value="P:protein transport"/>
    <property type="evidence" value="ECO:0007669"/>
    <property type="project" value="UniProtKB-KW"/>
</dbReference>
<dbReference type="SUPFAM" id="SSF52540">
    <property type="entry name" value="P-loop containing nucleoside triphosphate hydrolases"/>
    <property type="match status" value="1"/>
</dbReference>
<evidence type="ECO:0000256" key="7">
    <source>
        <dbReference type="ARBA" id="ARBA00022801"/>
    </source>
</evidence>
<comment type="similarity">
    <text evidence="2 12">Belongs to the AAA ATPase family.</text>
</comment>
<dbReference type="FunFam" id="1.20.58.80:FF:000004">
    <property type="entry name" value="Vacuolar protein sorting-associated protein 4"/>
    <property type="match status" value="1"/>
</dbReference>
<evidence type="ECO:0000256" key="8">
    <source>
        <dbReference type="ARBA" id="ARBA00022840"/>
    </source>
</evidence>
<dbReference type="InterPro" id="IPR003593">
    <property type="entry name" value="AAA+_ATPase"/>
</dbReference>
<dbReference type="InterPro" id="IPR003960">
    <property type="entry name" value="ATPase_AAA_CS"/>
</dbReference>
<dbReference type="GO" id="GO:0016887">
    <property type="term" value="F:ATP hydrolysis activity"/>
    <property type="evidence" value="ECO:0007669"/>
    <property type="project" value="InterPro"/>
</dbReference>
<dbReference type="InterPro" id="IPR007330">
    <property type="entry name" value="MIT_dom"/>
</dbReference>
<proteinExistence type="inferred from homology"/>
<feature type="domain" description="AAA+ ATPase" evidence="14">
    <location>
        <begin position="153"/>
        <end position="288"/>
    </location>
</feature>
<dbReference type="GO" id="GO:0007033">
    <property type="term" value="P:vacuole organization"/>
    <property type="evidence" value="ECO:0007669"/>
    <property type="project" value="TreeGrafter"/>
</dbReference>
<dbReference type="SMART" id="SM00382">
    <property type="entry name" value="AAA"/>
    <property type="match status" value="1"/>
</dbReference>
<dbReference type="FunFam" id="1.10.8.60:FF:000015">
    <property type="entry name" value="vacuolar protein sorting-associated protein 4A"/>
    <property type="match status" value="1"/>
</dbReference>
<dbReference type="Pfam" id="PF17862">
    <property type="entry name" value="AAA_lid_3"/>
    <property type="match status" value="1"/>
</dbReference>
<dbReference type="InterPro" id="IPR015415">
    <property type="entry name" value="Spast_Vps4_C"/>
</dbReference>
<dbReference type="Pfam" id="PF09336">
    <property type="entry name" value="Vps4_C"/>
    <property type="match status" value="1"/>
</dbReference>
<dbReference type="AlphaFoldDB" id="A0A6B2L4H4"/>
<dbReference type="InterPro" id="IPR050304">
    <property type="entry name" value="MT-severing_AAA_ATPase"/>
</dbReference>
<keyword evidence="6" id="KW-0967">Endosome</keyword>
<evidence type="ECO:0000256" key="13">
    <source>
        <dbReference type="SAM" id="MobiDB-lite"/>
    </source>
</evidence>
<keyword evidence="8 12" id="KW-0067">ATP-binding</keyword>
<feature type="region of interest" description="Disordered" evidence="13">
    <location>
        <begin position="67"/>
        <end position="100"/>
    </location>
</feature>
<evidence type="ECO:0000256" key="11">
    <source>
        <dbReference type="ARBA" id="ARBA00048883"/>
    </source>
</evidence>
<dbReference type="SUPFAM" id="SSF116846">
    <property type="entry name" value="MIT domain"/>
    <property type="match status" value="1"/>
</dbReference>
<keyword evidence="9" id="KW-0653">Protein transport</keyword>
<evidence type="ECO:0000259" key="14">
    <source>
        <dbReference type="SMART" id="SM00382"/>
    </source>
</evidence>
<comment type="catalytic activity">
    <reaction evidence="11">
        <text>ATP + H2O = ADP + phosphate + H(+)</text>
        <dbReference type="Rhea" id="RHEA:13065"/>
        <dbReference type="ChEBI" id="CHEBI:15377"/>
        <dbReference type="ChEBI" id="CHEBI:15378"/>
        <dbReference type="ChEBI" id="CHEBI:30616"/>
        <dbReference type="ChEBI" id="CHEBI:43474"/>
        <dbReference type="ChEBI" id="CHEBI:456216"/>
        <dbReference type="EC" id="3.6.4.6"/>
    </reaction>
</comment>
<dbReference type="GO" id="GO:0016197">
    <property type="term" value="P:endosomal transport"/>
    <property type="evidence" value="ECO:0007669"/>
    <property type="project" value="TreeGrafter"/>
</dbReference>
<evidence type="ECO:0000256" key="10">
    <source>
        <dbReference type="ARBA" id="ARBA00023136"/>
    </source>
</evidence>
<evidence type="ECO:0000256" key="9">
    <source>
        <dbReference type="ARBA" id="ARBA00022927"/>
    </source>
</evidence>
<keyword evidence="4" id="KW-0813">Transport</keyword>
<dbReference type="InterPro" id="IPR041569">
    <property type="entry name" value="AAA_lid_3"/>
</dbReference>
<dbReference type="InterPro" id="IPR027417">
    <property type="entry name" value="P-loop_NTPase"/>
</dbReference>
<dbReference type="PANTHER" id="PTHR23074">
    <property type="entry name" value="AAA DOMAIN-CONTAINING"/>
    <property type="match status" value="1"/>
</dbReference>
<dbReference type="PROSITE" id="PS00674">
    <property type="entry name" value="AAA"/>
    <property type="match status" value="1"/>
</dbReference>
<evidence type="ECO:0000256" key="3">
    <source>
        <dbReference type="ARBA" id="ARBA00012674"/>
    </source>
</evidence>
<keyword evidence="7" id="KW-0378">Hydrolase</keyword>
<dbReference type="Pfam" id="PF00004">
    <property type="entry name" value="AAA"/>
    <property type="match status" value="1"/>
</dbReference>
<dbReference type="SMART" id="SM00745">
    <property type="entry name" value="MIT"/>
    <property type="match status" value="1"/>
</dbReference>
<protein>
    <recommendedName>
        <fullName evidence="3">vesicle-fusing ATPase</fullName>
        <ecNumber evidence="3">3.6.4.6</ecNumber>
    </recommendedName>
</protein>
<sequence length="430" mass="48455">MNKAIELVKQATEHDSGQNYKEAFRLYQLSLDYFLAALKYEKNEERKKTIRARTSEYMKRAEELKEVLGRGEDTKHESGAGGTASKKKGEEDDDEKDGESAKIRKALSGVVLAEKPNVRWDDIAGLLSAKQALQEAVIMPNKFPHMFKGKRKAWTGILLYGPPGTGKTYLAKAVATEAQSSFFAVSSSDLVSKWLGESEKQVKELFILGREQRPAIIFVDEIDSLCSARSDQESESARRIKTEFLVQMNGIGKDMQGLLVLAATNMPWSLDPAIRRRFEKRIYIPLPEEGARSTMFKIHLGDTPTNLSPEDFQELARLTEGYSGSDIAVVVREALMQPVRIVQDSTHFKRVFGPDRANPSKSKEYWQPCSPGDPSAVKMTWLDIDGDELLEPPVSKRHFIQSIKTTRPSVNKDDLEKYITWTRDFGQEGL</sequence>
<name>A0A6B2L4H4_9EUKA</name>
<evidence type="ECO:0000256" key="2">
    <source>
        <dbReference type="ARBA" id="ARBA00006914"/>
    </source>
</evidence>
<accession>A0A6B2L4H4</accession>
<evidence type="ECO:0000256" key="6">
    <source>
        <dbReference type="ARBA" id="ARBA00022753"/>
    </source>
</evidence>